<dbReference type="AlphaFoldDB" id="A0A1Q8QWA8"/>
<sequence>MDATDRALLNAIQDHYPIAVHPYQSLAEAVGTTEEDAFKRIQRLRQEGIIRRLGGVFDSRRLGYYSTLCTAKVPAEKISLLTELLEKIPGVTHNYIRNHEYNSWFTLIARSQAVAERILHNIREASGLTDIFSLPATRFFKINVNFDLSDEDIEEDMNDGELNIAGDADLSSTLGENATPYKLSDEEISLIQVLQGNLPDSPIPFTVLAETLQWRVESVISCASRLLEAKVIRRFGAVLRHQKAGFVANAMGVWQVNPEQAAEVGEIMARFKEVSHCYQRPTLPDWPYNLFTMVHGRTEEDCGDVMKRISRATGVKTYSMLFSTAELKKSSMQYFLEEETH</sequence>
<comment type="catalytic activity">
    <reaction evidence="5">
        <text>siroheme + 2 H(+) = 12,18-didecarboxysiroheme + 2 CO2</text>
        <dbReference type="Rhea" id="RHEA:19093"/>
        <dbReference type="ChEBI" id="CHEBI:15378"/>
        <dbReference type="ChEBI" id="CHEBI:16526"/>
        <dbReference type="ChEBI" id="CHEBI:60052"/>
        <dbReference type="ChEBI" id="CHEBI:140497"/>
        <dbReference type="EC" id="4.1.1.111"/>
    </reaction>
</comment>
<feature type="domain" description="Siroheme decarboxylase NirL-like HTH" evidence="7">
    <location>
        <begin position="189"/>
        <end position="233"/>
    </location>
</feature>
<dbReference type="InterPro" id="IPR019888">
    <property type="entry name" value="Tscrpt_reg_AsnC-like"/>
</dbReference>
<evidence type="ECO:0000256" key="5">
    <source>
        <dbReference type="ARBA" id="ARBA00048470"/>
    </source>
</evidence>
<comment type="caution">
    <text evidence="8">The sequence shown here is derived from an EMBL/GenBank/DDBJ whole genome shotgun (WGS) entry which is preliminary data.</text>
</comment>
<dbReference type="EMBL" id="MLBF01000016">
    <property type="protein sequence ID" value="OLN31590.1"/>
    <property type="molecule type" value="Genomic_DNA"/>
</dbReference>
<feature type="domain" description="Siroheme decarboxylase AsnC-like ligand binding" evidence="6">
    <location>
        <begin position="243"/>
        <end position="328"/>
    </location>
</feature>
<dbReference type="PANTHER" id="PTHR43413:SF1">
    <property type="entry name" value="SIROHEME DECARBOXYLASE NIRL SUBUNIT"/>
    <property type="match status" value="1"/>
</dbReference>
<evidence type="ECO:0000259" key="7">
    <source>
        <dbReference type="Pfam" id="PF22451"/>
    </source>
</evidence>
<dbReference type="Gene3D" id="3.30.70.3460">
    <property type="match status" value="2"/>
</dbReference>
<evidence type="ECO:0000259" key="6">
    <source>
        <dbReference type="Pfam" id="PF17805"/>
    </source>
</evidence>
<feature type="domain" description="Siroheme decarboxylase AsnC-like ligand binding" evidence="6">
    <location>
        <begin position="61"/>
        <end position="141"/>
    </location>
</feature>
<proteinExistence type="inferred from homology"/>
<dbReference type="EC" id="4.1.1.111" evidence="4"/>
<dbReference type="Pfam" id="PF17805">
    <property type="entry name" value="AsnC_trans_reg2"/>
    <property type="match status" value="2"/>
</dbReference>
<dbReference type="SMART" id="SM00344">
    <property type="entry name" value="HTH_ASNC"/>
    <property type="match status" value="1"/>
</dbReference>
<dbReference type="InterPro" id="IPR036390">
    <property type="entry name" value="WH_DNA-bd_sf"/>
</dbReference>
<dbReference type="PANTHER" id="PTHR43413">
    <property type="entry name" value="TRANSCRIPTIONAL REGULATOR, ASNC FAMILY"/>
    <property type="match status" value="1"/>
</dbReference>
<dbReference type="RefSeq" id="WP_075365068.1">
    <property type="nucleotide sequence ID" value="NZ_MLBF01000016.1"/>
</dbReference>
<comment type="similarity">
    <text evidence="3">Belongs to the Ahb/Nir family.</text>
</comment>
<reference evidence="8 9" key="1">
    <citation type="submission" date="2016-09" db="EMBL/GenBank/DDBJ databases">
        <title>Complete genome of Desulfosporosinus sp. OL.</title>
        <authorList>
            <person name="Mardanov A."/>
            <person name="Beletsky A."/>
            <person name="Panova A."/>
            <person name="Karnachuk O."/>
            <person name="Ravin N."/>
        </authorList>
    </citation>
    <scope>NUCLEOTIDE SEQUENCE [LARGE SCALE GENOMIC DNA]</scope>
    <source>
        <strain evidence="8 9">OL</strain>
    </source>
</reference>
<dbReference type="STRING" id="1888891.DSOL_2457"/>
<comment type="pathway">
    <text evidence="2">Porphyrin-containing compound metabolism.</text>
</comment>
<dbReference type="OrthoDB" id="9806536at2"/>
<dbReference type="InterPro" id="IPR036388">
    <property type="entry name" value="WH-like_DNA-bd_sf"/>
</dbReference>
<evidence type="ECO:0000313" key="9">
    <source>
        <dbReference type="Proteomes" id="UP000186102"/>
    </source>
</evidence>
<dbReference type="InterPro" id="IPR040523">
    <property type="entry name" value="AsnC_trans_reg2"/>
</dbReference>
<dbReference type="InterPro" id="IPR053953">
    <property type="entry name" value="NirdL-like_HTH"/>
</dbReference>
<dbReference type="Proteomes" id="UP000186102">
    <property type="component" value="Unassembled WGS sequence"/>
</dbReference>
<dbReference type="InterPro" id="IPR050684">
    <property type="entry name" value="HTH-Siroheme_Decarb"/>
</dbReference>
<dbReference type="Pfam" id="PF22451">
    <property type="entry name" value="NirdL-like_HTH"/>
    <property type="match status" value="2"/>
</dbReference>
<dbReference type="GO" id="GO:0016829">
    <property type="term" value="F:lyase activity"/>
    <property type="evidence" value="ECO:0007669"/>
    <property type="project" value="UniProtKB-KW"/>
</dbReference>
<keyword evidence="9" id="KW-1185">Reference proteome</keyword>
<dbReference type="SUPFAM" id="SSF46785">
    <property type="entry name" value="Winged helix' DNA-binding domain"/>
    <property type="match status" value="1"/>
</dbReference>
<evidence type="ECO:0000313" key="8">
    <source>
        <dbReference type="EMBL" id="OLN31590.1"/>
    </source>
</evidence>
<name>A0A1Q8QWA8_9FIRM</name>
<keyword evidence="1" id="KW-0456">Lyase</keyword>
<evidence type="ECO:0000256" key="2">
    <source>
        <dbReference type="ARBA" id="ARBA00023444"/>
    </source>
</evidence>
<gene>
    <name evidence="8" type="ORF">DSOL_2457</name>
</gene>
<protein>
    <recommendedName>
        <fullName evidence="4">siroheme decarboxylase</fullName>
        <ecNumber evidence="4">4.1.1.111</ecNumber>
    </recommendedName>
</protein>
<evidence type="ECO:0000256" key="3">
    <source>
        <dbReference type="ARBA" id="ARBA00023457"/>
    </source>
</evidence>
<feature type="domain" description="Siroheme decarboxylase NirL-like HTH" evidence="7">
    <location>
        <begin position="5"/>
        <end position="51"/>
    </location>
</feature>
<evidence type="ECO:0000256" key="1">
    <source>
        <dbReference type="ARBA" id="ARBA00023239"/>
    </source>
</evidence>
<organism evidence="8 9">
    <name type="scientific">Desulfosporosinus metallidurans</name>
    <dbReference type="NCBI Taxonomy" id="1888891"/>
    <lineage>
        <taxon>Bacteria</taxon>
        <taxon>Bacillati</taxon>
        <taxon>Bacillota</taxon>
        <taxon>Clostridia</taxon>
        <taxon>Eubacteriales</taxon>
        <taxon>Desulfitobacteriaceae</taxon>
        <taxon>Desulfosporosinus</taxon>
    </lineage>
</organism>
<accession>A0A1Q8QWA8</accession>
<evidence type="ECO:0000256" key="4">
    <source>
        <dbReference type="ARBA" id="ARBA00023471"/>
    </source>
</evidence>
<dbReference type="Gene3D" id="1.10.10.10">
    <property type="entry name" value="Winged helix-like DNA-binding domain superfamily/Winged helix DNA-binding domain"/>
    <property type="match status" value="1"/>
</dbReference>